<feature type="domain" description="Cytochrome c" evidence="8">
    <location>
        <begin position="76"/>
        <end position="179"/>
    </location>
</feature>
<gene>
    <name evidence="9" type="ORF">F0L46_14675</name>
</gene>
<evidence type="ECO:0000256" key="6">
    <source>
        <dbReference type="PROSITE-ProRule" id="PRU00433"/>
    </source>
</evidence>
<evidence type="ECO:0000256" key="2">
    <source>
        <dbReference type="ARBA" id="ARBA00022617"/>
    </source>
</evidence>
<protein>
    <submittedName>
        <fullName evidence="9">Cytochrome c family protein</fullName>
    </submittedName>
</protein>
<reference evidence="9 10" key="2">
    <citation type="submission" date="2019-09" db="EMBL/GenBank/DDBJ databases">
        <authorList>
            <person name="Jin C."/>
        </authorList>
    </citation>
    <scope>NUCLEOTIDE SEQUENCE [LARGE SCALE GENOMIC DNA]</scope>
    <source>
        <strain evidence="9 10">BN140002</strain>
    </source>
</reference>
<dbReference type="OrthoDB" id="9805828at2"/>
<name>A0A5B2VBQ4_9HYPH</name>
<keyword evidence="3 6" id="KW-0479">Metal-binding</keyword>
<keyword evidence="5 6" id="KW-0408">Iron</keyword>
<keyword evidence="1" id="KW-0813">Transport</keyword>
<dbReference type="GO" id="GO:0009055">
    <property type="term" value="F:electron transfer activity"/>
    <property type="evidence" value="ECO:0007669"/>
    <property type="project" value="InterPro"/>
</dbReference>
<keyword evidence="7" id="KW-0472">Membrane</keyword>
<dbReference type="GO" id="GO:0020037">
    <property type="term" value="F:heme binding"/>
    <property type="evidence" value="ECO:0007669"/>
    <property type="project" value="InterPro"/>
</dbReference>
<evidence type="ECO:0000256" key="5">
    <source>
        <dbReference type="ARBA" id="ARBA00023004"/>
    </source>
</evidence>
<evidence type="ECO:0000256" key="4">
    <source>
        <dbReference type="ARBA" id="ARBA00022982"/>
    </source>
</evidence>
<dbReference type="InterPro" id="IPR036909">
    <property type="entry name" value="Cyt_c-like_dom_sf"/>
</dbReference>
<keyword evidence="7" id="KW-1133">Transmembrane helix</keyword>
<comment type="caution">
    <text evidence="9">The sequence shown here is derived from an EMBL/GenBank/DDBJ whole genome shotgun (WGS) entry which is preliminary data.</text>
</comment>
<dbReference type="PROSITE" id="PS51007">
    <property type="entry name" value="CYTC"/>
    <property type="match status" value="1"/>
</dbReference>
<evidence type="ECO:0000256" key="3">
    <source>
        <dbReference type="ARBA" id="ARBA00022723"/>
    </source>
</evidence>
<sequence length="188" mass="19067">MNSFELNKIMGAVFGALMLALGLNILSGILFHPKKPAVPGYDLPVAEAAAGGAGAGGGGGAPAAAAEPLPVLLAKADVARGTAAAKKCASCHTFEKGGPNRVGPNLYNVVAGPKAHAEGFGYSAPLKERAAKGEKWGYEELSGFLENPRGYLPGTAMAFAGIKSPQERADVIAYLRSLSESPAPLPAP</sequence>
<dbReference type="SUPFAM" id="SSF46626">
    <property type="entry name" value="Cytochrome c"/>
    <property type="match status" value="1"/>
</dbReference>
<keyword evidence="4" id="KW-0249">Electron transport</keyword>
<dbReference type="RefSeq" id="WP_149818814.1">
    <property type="nucleotide sequence ID" value="NZ_VUOA01000027.1"/>
</dbReference>
<dbReference type="Proteomes" id="UP000323142">
    <property type="component" value="Unassembled WGS sequence"/>
</dbReference>
<keyword evidence="2 6" id="KW-0349">Heme</keyword>
<proteinExistence type="predicted"/>
<dbReference type="EMBL" id="VUOA01000027">
    <property type="protein sequence ID" value="KAA2236384.1"/>
    <property type="molecule type" value="Genomic_DNA"/>
</dbReference>
<reference evidence="9 10" key="1">
    <citation type="submission" date="2019-09" db="EMBL/GenBank/DDBJ databases">
        <title>Salinarimonas rosea gen. nov., sp. nov., a new member of the a-2 subgroup of the Proteobacteria.</title>
        <authorList>
            <person name="Liu J."/>
        </authorList>
    </citation>
    <scope>NUCLEOTIDE SEQUENCE [LARGE SCALE GENOMIC DNA]</scope>
    <source>
        <strain evidence="9 10">BN140002</strain>
    </source>
</reference>
<evidence type="ECO:0000256" key="1">
    <source>
        <dbReference type="ARBA" id="ARBA00022448"/>
    </source>
</evidence>
<evidence type="ECO:0000313" key="10">
    <source>
        <dbReference type="Proteomes" id="UP000323142"/>
    </source>
</evidence>
<dbReference type="Pfam" id="PF00034">
    <property type="entry name" value="Cytochrom_C"/>
    <property type="match status" value="1"/>
</dbReference>
<evidence type="ECO:0000313" key="9">
    <source>
        <dbReference type="EMBL" id="KAA2236384.1"/>
    </source>
</evidence>
<accession>A0A5B2VBQ4</accession>
<dbReference type="InterPro" id="IPR002327">
    <property type="entry name" value="Cyt_c_1A/1B"/>
</dbReference>
<feature type="transmembrane region" description="Helical" evidence="7">
    <location>
        <begin position="12"/>
        <end position="31"/>
    </location>
</feature>
<evidence type="ECO:0000259" key="8">
    <source>
        <dbReference type="PROSITE" id="PS51007"/>
    </source>
</evidence>
<dbReference type="PRINTS" id="PR00604">
    <property type="entry name" value="CYTCHRMECIAB"/>
</dbReference>
<dbReference type="GO" id="GO:0046872">
    <property type="term" value="F:metal ion binding"/>
    <property type="evidence" value="ECO:0007669"/>
    <property type="project" value="UniProtKB-KW"/>
</dbReference>
<dbReference type="PANTHER" id="PTHR11961">
    <property type="entry name" value="CYTOCHROME C"/>
    <property type="match status" value="1"/>
</dbReference>
<evidence type="ECO:0000256" key="7">
    <source>
        <dbReference type="SAM" id="Phobius"/>
    </source>
</evidence>
<keyword evidence="7" id="KW-0812">Transmembrane</keyword>
<dbReference type="AlphaFoldDB" id="A0A5B2VBQ4"/>
<dbReference type="Gene3D" id="1.10.760.10">
    <property type="entry name" value="Cytochrome c-like domain"/>
    <property type="match status" value="1"/>
</dbReference>
<keyword evidence="10" id="KW-1185">Reference proteome</keyword>
<dbReference type="InterPro" id="IPR009056">
    <property type="entry name" value="Cyt_c-like_dom"/>
</dbReference>
<organism evidence="9 10">
    <name type="scientific">Salinarimonas soli</name>
    <dbReference type="NCBI Taxonomy" id="1638099"/>
    <lineage>
        <taxon>Bacteria</taxon>
        <taxon>Pseudomonadati</taxon>
        <taxon>Pseudomonadota</taxon>
        <taxon>Alphaproteobacteria</taxon>
        <taxon>Hyphomicrobiales</taxon>
        <taxon>Salinarimonadaceae</taxon>
        <taxon>Salinarimonas</taxon>
    </lineage>
</organism>